<feature type="region of interest" description="Disordered" evidence="1">
    <location>
        <begin position="29"/>
        <end position="83"/>
    </location>
</feature>
<evidence type="ECO:0000256" key="1">
    <source>
        <dbReference type="SAM" id="MobiDB-lite"/>
    </source>
</evidence>
<feature type="compositionally biased region" description="Pro residues" evidence="1">
    <location>
        <begin position="471"/>
        <end position="482"/>
    </location>
</feature>
<organism evidence="2 3">
    <name type="scientific">Paramuricea clavata</name>
    <name type="common">Red gorgonian</name>
    <name type="synonym">Violescent sea-whip</name>
    <dbReference type="NCBI Taxonomy" id="317549"/>
    <lineage>
        <taxon>Eukaryota</taxon>
        <taxon>Metazoa</taxon>
        <taxon>Cnidaria</taxon>
        <taxon>Anthozoa</taxon>
        <taxon>Octocorallia</taxon>
        <taxon>Malacalcyonacea</taxon>
        <taxon>Plexauridae</taxon>
        <taxon>Paramuricea</taxon>
    </lineage>
</organism>
<dbReference type="AlphaFoldDB" id="A0A6S7HQR8"/>
<gene>
    <name evidence="2" type="ORF">PACLA_8A053066</name>
</gene>
<dbReference type="Proteomes" id="UP001152795">
    <property type="component" value="Unassembled WGS sequence"/>
</dbReference>
<feature type="compositionally biased region" description="Gly residues" evidence="1">
    <location>
        <begin position="127"/>
        <end position="136"/>
    </location>
</feature>
<feature type="compositionally biased region" description="Low complexity" evidence="1">
    <location>
        <begin position="421"/>
        <end position="439"/>
    </location>
</feature>
<keyword evidence="3" id="KW-1185">Reference proteome</keyword>
<feature type="compositionally biased region" description="Polar residues" evidence="1">
    <location>
        <begin position="484"/>
        <end position="498"/>
    </location>
</feature>
<feature type="compositionally biased region" description="Polar residues" evidence="1">
    <location>
        <begin position="380"/>
        <end position="389"/>
    </location>
</feature>
<feature type="compositionally biased region" description="Basic and acidic residues" evidence="1">
    <location>
        <begin position="153"/>
        <end position="183"/>
    </location>
</feature>
<feature type="compositionally biased region" description="Polar residues" evidence="1">
    <location>
        <begin position="29"/>
        <end position="39"/>
    </location>
</feature>
<feature type="compositionally biased region" description="Basic and acidic residues" evidence="1">
    <location>
        <begin position="111"/>
        <end position="126"/>
    </location>
</feature>
<comment type="caution">
    <text evidence="2">The sequence shown here is derived from an EMBL/GenBank/DDBJ whole genome shotgun (WGS) entry which is preliminary data.</text>
</comment>
<dbReference type="EMBL" id="CACRXK020005914">
    <property type="protein sequence ID" value="CAB4007794.1"/>
    <property type="molecule type" value="Genomic_DNA"/>
</dbReference>
<accession>A0A6S7HQR8</accession>
<feature type="compositionally biased region" description="Basic and acidic residues" evidence="1">
    <location>
        <begin position="41"/>
        <end position="65"/>
    </location>
</feature>
<sequence length="766" mass="82245">MATKPENEAVKDVEDNFVILTTFDNMADSTMSNASTIPEKQTFESQEKLSESSEVSIDEKPKHSDTSSSLGGEPNTDSFSSLGDSMINVLPYYESSQFIEKQLELERELGVLGEGDGREKGNEIYGEKGGSASGSGKGEECKGEGDNVGEESGGEKGDEMCSDHIEGGEGQGDDKDYRIERAKGGGKGVKIRRDVVSGSDEGGKVQDDNVKVESYGEGRPKGGKRRGEMDRSGGDIEGSWMHVEGEAGIGGDGGVQDLTMSIGGGMQKQGGITALPGNMVKEQRNTDDEAMDEESGADTKLVGGEKEKEEEMNKGEDGEDDDKGETKAGDKVQTNVEDTQTSHVEDIPSEGQTEVHQEHSSAEDEIPVDDSTQVQDDSSHQMGESSESVVGSDDGLGDQGGNMEGLVAVESSTDAGGHHVTGSPGEPPSSQTEQSQTESANEDCAQPDDGTYNCSGFDHSQANQAGQPRPDLNPPYQDPPRLPIQSQQADQQEPNELQNPPDDERAAERAAERPPQRNQPIVRNPRASCCSTLFLVAVVGVLCSVGFVFIRPHIPTMIFWPTKGSLPKPIIEIKTKTHVSLSASSLKLAAECKAYNTSYTIQHCQWRQIHPQPTSPENTVLPGGTKDCPRTTSINHPPTHNVDATLQGLKVPTDLGTYIFELACGHEPGNSATKRVEIWVNELNPPIISVAEPKVVVSTSTGTAKLDVSCRAVHGKIVEKKWEYIDGPPELEYVTPSENGVVQLSQPGIYKFKYRCTDSFGGTALR</sequence>
<name>A0A6S7HQR8_PARCT</name>
<evidence type="ECO:0000313" key="2">
    <source>
        <dbReference type="EMBL" id="CAB4007794.1"/>
    </source>
</evidence>
<evidence type="ECO:0000313" key="3">
    <source>
        <dbReference type="Proteomes" id="UP001152795"/>
    </source>
</evidence>
<proteinExistence type="predicted"/>
<feature type="compositionally biased region" description="Basic and acidic residues" evidence="1">
    <location>
        <begin position="353"/>
        <end position="362"/>
    </location>
</feature>
<feature type="compositionally biased region" description="Basic and acidic residues" evidence="1">
    <location>
        <begin position="191"/>
        <end position="234"/>
    </location>
</feature>
<feature type="compositionally biased region" description="Polar residues" evidence="1">
    <location>
        <begin position="66"/>
        <end position="83"/>
    </location>
</feature>
<protein>
    <submittedName>
        <fullName evidence="2">Uncharacterized protein</fullName>
    </submittedName>
</protein>
<feature type="compositionally biased region" description="Polar residues" evidence="1">
    <location>
        <begin position="332"/>
        <end position="342"/>
    </location>
</feature>
<feature type="region of interest" description="Disordered" evidence="1">
    <location>
        <begin position="111"/>
        <end position="522"/>
    </location>
</feature>
<feature type="compositionally biased region" description="Basic and acidic residues" evidence="1">
    <location>
        <begin position="303"/>
        <end position="316"/>
    </location>
</feature>
<feature type="compositionally biased region" description="Basic and acidic residues" evidence="1">
    <location>
        <begin position="502"/>
        <end position="515"/>
    </location>
</feature>
<feature type="compositionally biased region" description="Polar residues" evidence="1">
    <location>
        <begin position="452"/>
        <end position="466"/>
    </location>
</feature>
<reference evidence="2" key="1">
    <citation type="submission" date="2020-04" db="EMBL/GenBank/DDBJ databases">
        <authorList>
            <person name="Alioto T."/>
            <person name="Alioto T."/>
            <person name="Gomez Garrido J."/>
        </authorList>
    </citation>
    <scope>NUCLEOTIDE SEQUENCE</scope>
    <source>
        <strain evidence="2">A484AB</strain>
    </source>
</reference>